<sequence>MSRIIWVIFLTLQATFAFARPAFLSIPDGQQLELKADNAIVPFGPILIPLSKGWSFIWKKPVFMAFSPDEVRLQATFAFDSQAMNDPIKQLAFAEDNRKRLPEYQMKWVSDFGEVTKPCVEEAQPLERFRFICSSEHLVDGKKEYLIAYAYVGKWAILFLNFYGKGEASKGFENSESILSKAIWDDEPSQQSTQH</sequence>
<accession>A0A8D5GD98</accession>
<reference evidence="1" key="1">
    <citation type="journal article" date="2021" name="Arch. Microbiol.">
        <title>Methyloradius palustris gen. nov., sp. nov., a methanol-oxidizing bacterium isolated from snow.</title>
        <authorList>
            <person name="Miyadera T."/>
            <person name="Kojima H."/>
            <person name="Fukui M."/>
        </authorList>
    </citation>
    <scope>NUCLEOTIDE SEQUENCE</scope>
    <source>
        <strain evidence="1">Zm11</strain>
    </source>
</reference>
<gene>
    <name evidence="1" type="ORF">ZMTM_07480</name>
</gene>
<keyword evidence="2" id="KW-1185">Reference proteome</keyword>
<proteinExistence type="predicted"/>
<dbReference type="EMBL" id="AP024110">
    <property type="protein sequence ID" value="BCM24489.1"/>
    <property type="molecule type" value="Genomic_DNA"/>
</dbReference>
<name>A0A8D5GD98_9PROT</name>
<organism evidence="1 2">
    <name type="scientific">Methyloradius palustris</name>
    <dbReference type="NCBI Taxonomy" id="2778876"/>
    <lineage>
        <taxon>Bacteria</taxon>
        <taxon>Pseudomonadati</taxon>
        <taxon>Pseudomonadota</taxon>
        <taxon>Betaproteobacteria</taxon>
        <taxon>Nitrosomonadales</taxon>
        <taxon>Methylophilaceae</taxon>
        <taxon>Methyloradius</taxon>
    </lineage>
</organism>
<evidence type="ECO:0000313" key="2">
    <source>
        <dbReference type="Proteomes" id="UP000826722"/>
    </source>
</evidence>
<dbReference type="AlphaFoldDB" id="A0A8D5GD98"/>
<protein>
    <submittedName>
        <fullName evidence="1">Uncharacterized protein</fullName>
    </submittedName>
</protein>
<dbReference type="Proteomes" id="UP000826722">
    <property type="component" value="Chromosome"/>
</dbReference>
<dbReference type="KEGG" id="mpau:ZMTM_07480"/>
<evidence type="ECO:0000313" key="1">
    <source>
        <dbReference type="EMBL" id="BCM24489.1"/>
    </source>
</evidence>